<dbReference type="SMART" id="SM00165">
    <property type="entry name" value="UBA"/>
    <property type="match status" value="1"/>
</dbReference>
<keyword evidence="2 6" id="KW-0547">Nucleotide-binding</keyword>
<dbReference type="OrthoDB" id="9993688at2759"/>
<protein>
    <submittedName>
        <fullName evidence="8">Ubiquitin-conjugating enzyme</fullName>
    </submittedName>
</protein>
<evidence type="ECO:0000256" key="4">
    <source>
        <dbReference type="ARBA" id="ARBA00022840"/>
    </source>
</evidence>
<dbReference type="SUPFAM" id="SSF54495">
    <property type="entry name" value="UBC-like"/>
    <property type="match status" value="1"/>
</dbReference>
<evidence type="ECO:0000259" key="7">
    <source>
        <dbReference type="PROSITE" id="PS50127"/>
    </source>
</evidence>
<evidence type="ECO:0000256" key="5">
    <source>
        <dbReference type="PROSITE-ProRule" id="PRU10133"/>
    </source>
</evidence>
<dbReference type="GO" id="GO:0005524">
    <property type="term" value="F:ATP binding"/>
    <property type="evidence" value="ECO:0007669"/>
    <property type="project" value="UniProtKB-UniRule"/>
</dbReference>
<accession>A0A5N5T947</accession>
<dbReference type="Pfam" id="PF00179">
    <property type="entry name" value="UQ_con"/>
    <property type="match status" value="1"/>
</dbReference>
<evidence type="ECO:0000256" key="6">
    <source>
        <dbReference type="RuleBase" id="RU362109"/>
    </source>
</evidence>
<dbReference type="InterPro" id="IPR023313">
    <property type="entry name" value="UBQ-conjugating_AS"/>
</dbReference>
<organism evidence="8 9">
    <name type="scientific">Armadillidium nasatum</name>
    <dbReference type="NCBI Taxonomy" id="96803"/>
    <lineage>
        <taxon>Eukaryota</taxon>
        <taxon>Metazoa</taxon>
        <taxon>Ecdysozoa</taxon>
        <taxon>Arthropoda</taxon>
        <taxon>Crustacea</taxon>
        <taxon>Multicrustacea</taxon>
        <taxon>Malacostraca</taxon>
        <taxon>Eumalacostraca</taxon>
        <taxon>Peracarida</taxon>
        <taxon>Isopoda</taxon>
        <taxon>Oniscidea</taxon>
        <taxon>Crinocheta</taxon>
        <taxon>Armadillidiidae</taxon>
        <taxon>Armadillidium</taxon>
    </lineage>
</organism>
<gene>
    <name evidence="8" type="primary">Ubc4_3</name>
    <name evidence="8" type="ORF">Anas_12792</name>
</gene>
<keyword evidence="9" id="KW-1185">Reference proteome</keyword>
<evidence type="ECO:0000313" key="9">
    <source>
        <dbReference type="Proteomes" id="UP000326759"/>
    </source>
</evidence>
<sequence>MADIAVQRIKKELKEVIESDEIQRCNIFVELADDDYQDLRGKIAGPSDTPYEGGTFHLEIKIPKSYPFKPPKVKFLTRIWHPNISSATGAICLDILQDEWAASMTLRTVLLSLQALLAAAEPDDPQDEMVARQYRNNYPLFFKTAQYWTYFHAGGENSNSEFTEKVQSLKDMGVSDTRALIALSSCNWEMLQAVEEIFS</sequence>
<dbReference type="InterPro" id="IPR000608">
    <property type="entry name" value="UBC"/>
</dbReference>
<dbReference type="SMART" id="SM00212">
    <property type="entry name" value="UBCc"/>
    <property type="match status" value="1"/>
</dbReference>
<dbReference type="Gene3D" id="1.10.8.10">
    <property type="entry name" value="DNA helicase RuvA subunit, C-terminal domain"/>
    <property type="match status" value="1"/>
</dbReference>
<comment type="similarity">
    <text evidence="6">Belongs to the ubiquitin-conjugating enzyme family.</text>
</comment>
<dbReference type="PROSITE" id="PS50127">
    <property type="entry name" value="UBC_2"/>
    <property type="match status" value="1"/>
</dbReference>
<dbReference type="InterPro" id="IPR009060">
    <property type="entry name" value="UBA-like_sf"/>
</dbReference>
<dbReference type="AlphaFoldDB" id="A0A5N5T947"/>
<comment type="caution">
    <text evidence="8">The sequence shown here is derived from an EMBL/GenBank/DDBJ whole genome shotgun (WGS) entry which is preliminary data.</text>
</comment>
<dbReference type="GO" id="GO:0016740">
    <property type="term" value="F:transferase activity"/>
    <property type="evidence" value="ECO:0007669"/>
    <property type="project" value="UniProtKB-KW"/>
</dbReference>
<dbReference type="Gene3D" id="3.10.110.10">
    <property type="entry name" value="Ubiquitin Conjugating Enzyme"/>
    <property type="match status" value="1"/>
</dbReference>
<keyword evidence="1" id="KW-0808">Transferase</keyword>
<evidence type="ECO:0000256" key="3">
    <source>
        <dbReference type="ARBA" id="ARBA00022786"/>
    </source>
</evidence>
<dbReference type="EMBL" id="SEYY01005733">
    <property type="protein sequence ID" value="KAB7503163.1"/>
    <property type="molecule type" value="Genomic_DNA"/>
</dbReference>
<dbReference type="FunFam" id="3.10.110.10:FF:000021">
    <property type="entry name" value="Putative ubiquitin-conjugating enzyme e2 k"/>
    <property type="match status" value="1"/>
</dbReference>
<evidence type="ECO:0000313" key="8">
    <source>
        <dbReference type="EMBL" id="KAB7503163.1"/>
    </source>
</evidence>
<feature type="domain" description="UBC core" evidence="7">
    <location>
        <begin position="4"/>
        <end position="154"/>
    </location>
</feature>
<dbReference type="Proteomes" id="UP000326759">
    <property type="component" value="Unassembled WGS sequence"/>
</dbReference>
<evidence type="ECO:0000256" key="2">
    <source>
        <dbReference type="ARBA" id="ARBA00022741"/>
    </source>
</evidence>
<name>A0A5N5T947_9CRUS</name>
<reference evidence="8 9" key="1">
    <citation type="journal article" date="2019" name="PLoS Biol.">
        <title>Sex chromosomes control vertical transmission of feminizing Wolbachia symbionts in an isopod.</title>
        <authorList>
            <person name="Becking T."/>
            <person name="Chebbi M.A."/>
            <person name="Giraud I."/>
            <person name="Moumen B."/>
            <person name="Laverre T."/>
            <person name="Caubet Y."/>
            <person name="Peccoud J."/>
            <person name="Gilbert C."/>
            <person name="Cordaux R."/>
        </authorList>
    </citation>
    <scope>NUCLEOTIDE SEQUENCE [LARGE SCALE GENOMIC DNA]</scope>
    <source>
        <strain evidence="8">ANa2</strain>
        <tissue evidence="8">Whole body excluding digestive tract and cuticle</tissue>
    </source>
</reference>
<evidence type="ECO:0000256" key="1">
    <source>
        <dbReference type="ARBA" id="ARBA00022679"/>
    </source>
</evidence>
<keyword evidence="4 6" id="KW-0067">ATP-binding</keyword>
<dbReference type="SUPFAM" id="SSF46934">
    <property type="entry name" value="UBA-like"/>
    <property type="match status" value="1"/>
</dbReference>
<dbReference type="InterPro" id="IPR016135">
    <property type="entry name" value="UBQ-conjugating_enzyme/RWD"/>
</dbReference>
<proteinExistence type="inferred from homology"/>
<dbReference type="PANTHER" id="PTHR24068">
    <property type="entry name" value="UBIQUITIN-CONJUGATING ENZYME E2"/>
    <property type="match status" value="1"/>
</dbReference>
<dbReference type="PROSITE" id="PS00183">
    <property type="entry name" value="UBC_1"/>
    <property type="match status" value="1"/>
</dbReference>
<feature type="active site" description="Glycyl thioester intermediate" evidence="5">
    <location>
        <position position="92"/>
    </location>
</feature>
<keyword evidence="3 6" id="KW-0833">Ubl conjugation pathway</keyword>
<dbReference type="InterPro" id="IPR015940">
    <property type="entry name" value="UBA"/>
</dbReference>
<dbReference type="CDD" id="cd23800">
    <property type="entry name" value="UBCc_UBE2K"/>
    <property type="match status" value="1"/>
</dbReference>